<dbReference type="Proteomes" id="UP000185812">
    <property type="component" value="Unassembled WGS sequence"/>
</dbReference>
<accession>A0A1M6PMN3</accession>
<keyword evidence="2" id="KW-1185">Reference proteome</keyword>
<proteinExistence type="predicted"/>
<sequence length="39" mass="4349">MPDRRPELRAGGFCWHGNKTFHGGGERYGAFGYLGYLAC</sequence>
<reference evidence="2" key="1">
    <citation type="submission" date="2016-11" db="EMBL/GenBank/DDBJ databases">
        <authorList>
            <person name="Varghese N."/>
            <person name="Submissions S."/>
        </authorList>
    </citation>
    <scope>NUCLEOTIDE SEQUENCE [LARGE SCALE GENOMIC DNA]</scope>
    <source>
        <strain evidence="2">DSM 22212</strain>
    </source>
</reference>
<evidence type="ECO:0000313" key="2">
    <source>
        <dbReference type="Proteomes" id="UP000185812"/>
    </source>
</evidence>
<dbReference type="EMBL" id="FRAU01000001">
    <property type="protein sequence ID" value="SHK09206.1"/>
    <property type="molecule type" value="Genomic_DNA"/>
</dbReference>
<dbReference type="AlphaFoldDB" id="A0A1M6PMN3"/>
<gene>
    <name evidence="1" type="ORF">SAMN04488087_0246</name>
</gene>
<name>A0A1M6PMN3_9BACT</name>
<organism evidence="1 2">
    <name type="scientific">Rhodothermus profundi</name>
    <dbReference type="NCBI Taxonomy" id="633813"/>
    <lineage>
        <taxon>Bacteria</taxon>
        <taxon>Pseudomonadati</taxon>
        <taxon>Rhodothermota</taxon>
        <taxon>Rhodothermia</taxon>
        <taxon>Rhodothermales</taxon>
        <taxon>Rhodothermaceae</taxon>
        <taxon>Rhodothermus</taxon>
    </lineage>
</organism>
<evidence type="ECO:0000313" key="1">
    <source>
        <dbReference type="EMBL" id="SHK09206.1"/>
    </source>
</evidence>
<protein>
    <submittedName>
        <fullName evidence="1">Uncharacterized protein</fullName>
    </submittedName>
</protein>